<dbReference type="InterPro" id="IPR002347">
    <property type="entry name" value="SDR_fam"/>
</dbReference>
<dbReference type="CDD" id="cd05327">
    <property type="entry name" value="retinol-DH_like_SDR_c_like"/>
    <property type="match status" value="1"/>
</dbReference>
<dbReference type="SUPFAM" id="SSF51735">
    <property type="entry name" value="NAD(P)-binding Rossmann-fold domains"/>
    <property type="match status" value="1"/>
</dbReference>
<dbReference type="InterPro" id="IPR036291">
    <property type="entry name" value="NAD(P)-bd_dom_sf"/>
</dbReference>
<dbReference type="Pfam" id="PF00106">
    <property type="entry name" value="adh_short"/>
    <property type="match status" value="1"/>
</dbReference>
<keyword evidence="1" id="KW-0560">Oxidoreductase</keyword>
<gene>
    <name evidence="3" type="ORF">BZG36_05099</name>
</gene>
<proteinExistence type="inferred from homology"/>
<dbReference type="AlphaFoldDB" id="A0A261XU76"/>
<dbReference type="Proteomes" id="UP000242875">
    <property type="component" value="Unassembled WGS sequence"/>
</dbReference>
<dbReference type="GO" id="GO:0016491">
    <property type="term" value="F:oxidoreductase activity"/>
    <property type="evidence" value="ECO:0007669"/>
    <property type="project" value="UniProtKB-KW"/>
</dbReference>
<dbReference type="OrthoDB" id="191139at2759"/>
<dbReference type="PANTHER" id="PTHR43157:SF31">
    <property type="entry name" value="PHOSPHATIDYLINOSITOL-GLYCAN BIOSYNTHESIS CLASS F PROTEIN"/>
    <property type="match status" value="1"/>
</dbReference>
<protein>
    <submittedName>
        <fullName evidence="3">Uncharacterized protein</fullName>
    </submittedName>
</protein>
<sequence length="310" mass="33794">MVRYEPDVDLSGKTVIVTGANIGIGLEVARYFAKNKAHVVLACHNEKKAKDAIADIKSTTGSDNLEFRELDQSSFASVRAFAEKWTADNKGKIDILVDNAGVLGRGKRYLTDDGFEEMLQVNHLGPFLLTNLLAPHFINNSGSRVVNTSSRAAKWGKLDYDNINYEKSHADGQGYCNSKLYNVLFTKALAKRLDAVQSPTVTQVLHPGFVTTNIGANSTPLTKMVIAILRPLFSINSVEGAQTTIHCAVSKETGDKKLNGSYWDDSRIGKVNKLADDAEKVDKFWDWSVNAVGLKPEDVIGSSAQTTVAA</sequence>
<accession>A0A261XU76</accession>
<evidence type="ECO:0000313" key="4">
    <source>
        <dbReference type="Proteomes" id="UP000242875"/>
    </source>
</evidence>
<organism evidence="3 4">
    <name type="scientific">Bifiguratus adelaidae</name>
    <dbReference type="NCBI Taxonomy" id="1938954"/>
    <lineage>
        <taxon>Eukaryota</taxon>
        <taxon>Fungi</taxon>
        <taxon>Fungi incertae sedis</taxon>
        <taxon>Mucoromycota</taxon>
        <taxon>Mucoromycotina</taxon>
        <taxon>Endogonomycetes</taxon>
        <taxon>Endogonales</taxon>
        <taxon>Endogonales incertae sedis</taxon>
        <taxon>Bifiguratus</taxon>
    </lineage>
</organism>
<evidence type="ECO:0000313" key="3">
    <source>
        <dbReference type="EMBL" id="OZJ01909.1"/>
    </source>
</evidence>
<dbReference type="Gene3D" id="3.40.50.720">
    <property type="entry name" value="NAD(P)-binding Rossmann-like Domain"/>
    <property type="match status" value="1"/>
</dbReference>
<dbReference type="EMBL" id="MVBO01000219">
    <property type="protein sequence ID" value="OZJ01909.1"/>
    <property type="molecule type" value="Genomic_DNA"/>
</dbReference>
<comment type="caution">
    <text evidence="3">The sequence shown here is derived from an EMBL/GenBank/DDBJ whole genome shotgun (WGS) entry which is preliminary data.</text>
</comment>
<keyword evidence="4" id="KW-1185">Reference proteome</keyword>
<evidence type="ECO:0000256" key="1">
    <source>
        <dbReference type="ARBA" id="ARBA00023002"/>
    </source>
</evidence>
<dbReference type="PRINTS" id="PR00081">
    <property type="entry name" value="GDHRDH"/>
</dbReference>
<dbReference type="PANTHER" id="PTHR43157">
    <property type="entry name" value="PHOSPHATIDYLINOSITOL-GLYCAN BIOSYNTHESIS CLASS F PROTEIN-RELATED"/>
    <property type="match status" value="1"/>
</dbReference>
<dbReference type="PRINTS" id="PR00080">
    <property type="entry name" value="SDRFAMILY"/>
</dbReference>
<name>A0A261XU76_9FUNG</name>
<reference evidence="3 4" key="1">
    <citation type="journal article" date="2017" name="Mycologia">
        <title>Bifiguratus adelaidae, gen. et sp. nov., a new member of Mucoromycotina in endophytic and soil-dwelling habitats.</title>
        <authorList>
            <person name="Torres-Cruz T.J."/>
            <person name="Billingsley Tobias T.L."/>
            <person name="Almatruk M."/>
            <person name="Hesse C."/>
            <person name="Kuske C.R."/>
            <person name="Desiro A."/>
            <person name="Benucci G.M."/>
            <person name="Bonito G."/>
            <person name="Stajich J.E."/>
            <person name="Dunlap C."/>
            <person name="Arnold A.E."/>
            <person name="Porras-Alfaro A."/>
        </authorList>
    </citation>
    <scope>NUCLEOTIDE SEQUENCE [LARGE SCALE GENOMIC DNA]</scope>
    <source>
        <strain evidence="3 4">AZ0501</strain>
    </source>
</reference>
<evidence type="ECO:0000256" key="2">
    <source>
        <dbReference type="RuleBase" id="RU000363"/>
    </source>
</evidence>
<comment type="similarity">
    <text evidence="2">Belongs to the short-chain dehydrogenases/reductases (SDR) family.</text>
</comment>